<dbReference type="InterPro" id="IPR013783">
    <property type="entry name" value="Ig-like_fold"/>
</dbReference>
<feature type="region of interest" description="Disordered" evidence="5">
    <location>
        <begin position="640"/>
        <end position="661"/>
    </location>
</feature>
<dbReference type="CDD" id="cd14947">
    <property type="entry name" value="NBR1_like"/>
    <property type="match status" value="1"/>
</dbReference>
<evidence type="ECO:0000256" key="1">
    <source>
        <dbReference type="ARBA" id="ARBA00022723"/>
    </source>
</evidence>
<keyword evidence="3" id="KW-0862">Zinc</keyword>
<evidence type="ECO:0000256" key="3">
    <source>
        <dbReference type="ARBA" id="ARBA00022833"/>
    </source>
</evidence>
<organism evidence="7 8">
    <name type="scientific">Apiospora rasikravindrae</name>
    <dbReference type="NCBI Taxonomy" id="990691"/>
    <lineage>
        <taxon>Eukaryota</taxon>
        <taxon>Fungi</taxon>
        <taxon>Dikarya</taxon>
        <taxon>Ascomycota</taxon>
        <taxon>Pezizomycotina</taxon>
        <taxon>Sordariomycetes</taxon>
        <taxon>Xylariomycetidae</taxon>
        <taxon>Amphisphaeriales</taxon>
        <taxon>Apiosporaceae</taxon>
        <taxon>Apiospora</taxon>
    </lineage>
</organism>
<evidence type="ECO:0000256" key="2">
    <source>
        <dbReference type="ARBA" id="ARBA00022771"/>
    </source>
</evidence>
<feature type="region of interest" description="Disordered" evidence="5">
    <location>
        <begin position="111"/>
        <end position="169"/>
    </location>
</feature>
<evidence type="ECO:0000256" key="4">
    <source>
        <dbReference type="PROSITE-ProRule" id="PRU00228"/>
    </source>
</evidence>
<dbReference type="Pfam" id="PF16158">
    <property type="entry name" value="N_BRCA1_IG"/>
    <property type="match status" value="1"/>
</dbReference>
<feature type="region of interest" description="Disordered" evidence="5">
    <location>
        <begin position="582"/>
        <end position="628"/>
    </location>
</feature>
<comment type="caution">
    <text evidence="7">The sequence shown here is derived from an EMBL/GenBank/DDBJ whole genome shotgun (WGS) entry which is preliminary data.</text>
</comment>
<gene>
    <name evidence="7" type="ORF">PG993_004734</name>
</gene>
<dbReference type="Gene3D" id="3.30.60.90">
    <property type="match status" value="4"/>
</dbReference>
<dbReference type="PROSITE" id="PS50135">
    <property type="entry name" value="ZF_ZZ_2"/>
    <property type="match status" value="2"/>
</dbReference>
<dbReference type="PANTHER" id="PTHR20930:SF0">
    <property type="entry name" value="PROTEIN ILRUN"/>
    <property type="match status" value="1"/>
</dbReference>
<reference evidence="7 8" key="1">
    <citation type="submission" date="2023-01" db="EMBL/GenBank/DDBJ databases">
        <title>Analysis of 21 Apiospora genomes using comparative genomics revels a genus with tremendous synthesis potential of carbohydrate active enzymes and secondary metabolites.</title>
        <authorList>
            <person name="Sorensen T."/>
        </authorList>
    </citation>
    <scope>NUCLEOTIDE SEQUENCE [LARGE SCALE GENOMIC DNA]</scope>
    <source>
        <strain evidence="7 8">CBS 33761</strain>
    </source>
</reference>
<dbReference type="SMART" id="SM00291">
    <property type="entry name" value="ZnF_ZZ"/>
    <property type="match status" value="4"/>
</dbReference>
<evidence type="ECO:0000313" key="7">
    <source>
        <dbReference type="EMBL" id="KAK8044710.1"/>
    </source>
</evidence>
<proteinExistence type="predicted"/>
<dbReference type="Gene3D" id="2.60.40.10">
    <property type="entry name" value="Immunoglobulins"/>
    <property type="match status" value="1"/>
</dbReference>
<dbReference type="Proteomes" id="UP001444661">
    <property type="component" value="Unassembled WGS sequence"/>
</dbReference>
<dbReference type="InterPro" id="IPR032350">
    <property type="entry name" value="Nbr1_FW"/>
</dbReference>
<dbReference type="CDD" id="cd02249">
    <property type="entry name" value="ZZ"/>
    <property type="match status" value="1"/>
</dbReference>
<feature type="region of interest" description="Disordered" evidence="5">
    <location>
        <begin position="821"/>
        <end position="874"/>
    </location>
</feature>
<evidence type="ECO:0000313" key="8">
    <source>
        <dbReference type="Proteomes" id="UP001444661"/>
    </source>
</evidence>
<protein>
    <recommendedName>
        <fullName evidence="6">ZZ-type domain-containing protein</fullName>
    </recommendedName>
</protein>
<feature type="domain" description="ZZ-type" evidence="6">
    <location>
        <begin position="526"/>
        <end position="582"/>
    </location>
</feature>
<keyword evidence="1" id="KW-0479">Metal-binding</keyword>
<keyword evidence="2 4" id="KW-0863">Zinc-finger</keyword>
<dbReference type="EMBL" id="JAQQWK010000003">
    <property type="protein sequence ID" value="KAK8044710.1"/>
    <property type="molecule type" value="Genomic_DNA"/>
</dbReference>
<dbReference type="PANTHER" id="PTHR20930">
    <property type="entry name" value="OVARIAN CARCINOMA ANTIGEN CA125-RELATED"/>
    <property type="match status" value="1"/>
</dbReference>
<dbReference type="CDD" id="cd02341">
    <property type="entry name" value="ZZ_ZZZ3"/>
    <property type="match status" value="1"/>
</dbReference>
<dbReference type="Pfam" id="PF00569">
    <property type="entry name" value="ZZ"/>
    <property type="match status" value="1"/>
</dbReference>
<dbReference type="InterPro" id="IPR000433">
    <property type="entry name" value="Znf_ZZ"/>
</dbReference>
<name>A0ABR1TDK7_9PEZI</name>
<dbReference type="InterPro" id="IPR043145">
    <property type="entry name" value="Znf_ZZ_sf"/>
</dbReference>
<accession>A0ABR1TDK7</accession>
<feature type="compositionally biased region" description="Acidic residues" evidence="5">
    <location>
        <begin position="851"/>
        <end position="874"/>
    </location>
</feature>
<keyword evidence="8" id="KW-1185">Reference proteome</keyword>
<feature type="compositionally biased region" description="Polar residues" evidence="5">
    <location>
        <begin position="616"/>
        <end position="628"/>
    </location>
</feature>
<dbReference type="InterPro" id="IPR041981">
    <property type="entry name" value="ZZZ3_ZZ"/>
</dbReference>
<evidence type="ECO:0000259" key="6">
    <source>
        <dbReference type="PROSITE" id="PS50135"/>
    </source>
</evidence>
<sequence>MASPSTAAPHALITLKVNYDGNTRRFKLPLRDLGANTLDDKTWLHHLGGAMLTVMPLQVRAYLQVPAGTKTVIERYSDSAAAFVVLEPTNISVFKQLFRAAKAKQKLKLRVTTQAEPSENRSPKAVTIEDEPESEPIPEQKQEAEVVPTPEQAMPPQSTEQPTPAPMPAPAPLPDTILAPQVPDEFPEFIKQWRARGMPRISLRRDDSGAELIDFRPSSSSVDPQVAFADLIGQVPKVEAKEPVETAETAEVAEKSEVVEPASAVSSTAVIPEQDELSPSSSRLRRPFTVCCNSCDRAVPDSHYHCSTCDDGDFDLCQDCVNQGITCYDEQHWLIKRTIQGGQIAYSTTHIAPKTSRTSVANIPRSTGDWSLPIREVEKAPVAPTWSSSFARTCNCCVQEFPEQDFLHCNICEDFDLCKTCFTKDQHGHHPKHAFSAAVKGTAFSQFISARLAAGRNVVHNAICDGCDKYVRGVRHKCLDCPDWDYCSECVQNASFIHPSHRFVELYEPVSERRNVSRAVHHGICCDGPLCAASRSSPKYITGDRFKCAVCDDTDFCASCEASPSNPHNKTHPLIKFKTPVRHVSVTTTGEHEDGKRMPSMGDRSRRQQTSNRSTETAPSPNSEIAVNPVQTVVDVKPTEPEVKVEEKEAEPEPVAPVEEKQAEPELVAIFKHDTVEDGTVMSPKTTFEQTWVLKNEGQTAWPAGCSVKFVGGDYMGAVDPTHPAGIHELVSASESTVCYNQLQPGQEFPFTVLMRTPDRNGQAISYWRLTTADGVKFGHKLWCDVMVETPQPETQEDAILDSKVPEMAKSQMIIPKLEHESPSASVHMTKSESEIEAAAETSTLAPSTQDNEDEYEDCVDDEDWAAESDDGFLTDEEYDILDASDEEYQFEQQKPATKK</sequence>
<dbReference type="SUPFAM" id="SSF57850">
    <property type="entry name" value="RING/U-box"/>
    <property type="match status" value="4"/>
</dbReference>
<feature type="domain" description="ZZ-type" evidence="6">
    <location>
        <begin position="459"/>
        <end position="511"/>
    </location>
</feature>
<evidence type="ECO:0000256" key="5">
    <source>
        <dbReference type="SAM" id="MobiDB-lite"/>
    </source>
</evidence>
<dbReference type="CDD" id="cd02340">
    <property type="entry name" value="ZZ_NBR1_like"/>
    <property type="match status" value="1"/>
</dbReference>